<feature type="compositionally biased region" description="Low complexity" evidence="3">
    <location>
        <begin position="279"/>
        <end position="290"/>
    </location>
</feature>
<feature type="region of interest" description="Disordered" evidence="3">
    <location>
        <begin position="693"/>
        <end position="885"/>
    </location>
</feature>
<dbReference type="NCBIfam" id="TIGR02302">
    <property type="entry name" value="aProt_lowcomp"/>
    <property type="match status" value="1"/>
</dbReference>
<dbReference type="EMBL" id="PCDP01000059">
    <property type="protein sequence ID" value="PZM09482.1"/>
    <property type="molecule type" value="Genomic_DNA"/>
</dbReference>
<proteinExistence type="predicted"/>
<gene>
    <name evidence="5" type="ORF">CPY51_24625</name>
</gene>
<feature type="region of interest" description="Disordered" evidence="3">
    <location>
        <begin position="271"/>
        <end position="290"/>
    </location>
</feature>
<feature type="coiled-coil region" evidence="2">
    <location>
        <begin position="541"/>
        <end position="588"/>
    </location>
</feature>
<dbReference type="InterPro" id="IPR012683">
    <property type="entry name" value="CHP02302_TM"/>
</dbReference>
<evidence type="ECO:0000313" key="5">
    <source>
        <dbReference type="EMBL" id="PZM09482.1"/>
    </source>
</evidence>
<dbReference type="Proteomes" id="UP000248925">
    <property type="component" value="Unassembled WGS sequence"/>
</dbReference>
<keyword evidence="4" id="KW-0472">Membrane</keyword>
<evidence type="ECO:0000256" key="4">
    <source>
        <dbReference type="SAM" id="Phobius"/>
    </source>
</evidence>
<feature type="compositionally biased region" description="Gly residues" evidence="3">
    <location>
        <begin position="843"/>
        <end position="858"/>
    </location>
</feature>
<accession>A0A2W4C7L5</accession>
<keyword evidence="1" id="KW-0378">Hydrolase</keyword>
<feature type="transmembrane region" description="Helical" evidence="4">
    <location>
        <begin position="38"/>
        <end position="58"/>
    </location>
</feature>
<dbReference type="OrthoDB" id="8477685at2"/>
<sequence>MTNASNDKKGAFASRPTLARLVAVKRVLARLVLVSEQLLPMLLPVLSVIALYLCASWFGLFRILPELPRVTLLAVFVAAFAASIAQFRRLRWPDVSEADRLLEERNGLSHQPVTVQEDEPAFDTSFARALWREHQIRMAERIAVLDTGLPRPDIANHDRFALRAIPALLLVAAFSFSMSNNGGSIVDAFQNVPGTNTNPDLRVDAWVTPPYYTGQAPTYLTGNTATAADVINVPQFSDLTVRITGGEGGEKVVFQSIGSERGTEVALQEDKAAATSNQNGTTAGAAPANTDIQTKNAESNATAGAVEGAAAPTPVAHTYALKLEKGGALVVNGRQWTFNVLSDKPPEIAFDGIPHATVNGALEIGFKAKDDYGIEEAHAEIVPVEIDPQAKPLYPLPDYKFEIGRRNRRDVKGLGSHDLSQDPLAGKRVRVTLVARDGAGQTGRSPPHEMTLPSRNFSEPLAGAVAEERQVFSLDTRKMPEAIDLNQSLTIRADETIPNLTHYLLLQSALTRMRLANNDAALKDTADYLWQIATGMEDGQLSDAEKKLRDAQKKLSDALQRNASDNEIKQLTDELRKAMNDYMKELAERMQNAPMQPNQKSANVLRQQDLERMMDQIENLARSGNRDAAQQMLSELQRMMNNLQAGKPQQGQQQGQENSEARKQMDKLGQILRDQQKLMEQTFRLDQAMKDRMQRGDPNEDGDPLDQPMPGPDGQPQQSPQGQQQQGQQQDGQQQPGQQQGQSSEDGKTVDELREALKQLRKQQDELGKQLGELQKGLNGLGVKPGPGFGQAQREMQGAAGELGQGHGEPAVQGQSRALEQLRQGARDMLTQMMQAQQQQGVGQQGGKGQGQGQGNQGGRDPLGRALRNDGGLGDNGGPKIPDEIDVQRAREILDAIRQRLGNNPTMEEERRYLERLLDIQ</sequence>
<evidence type="ECO:0000313" key="6">
    <source>
        <dbReference type="Proteomes" id="UP000248925"/>
    </source>
</evidence>
<reference evidence="5 6" key="1">
    <citation type="journal article" date="2018" name="Sci. Rep.">
        <title>Rhizobium tumorigenes sp. nov., a novel plant tumorigenic bacterium isolated from cane gall tumors on thornless blackberry.</title>
        <authorList>
            <person name="Kuzmanovi N."/>
            <person name="Smalla K."/>
            <person name="Gronow S."/>
            <person name="PuBawska J."/>
        </authorList>
    </citation>
    <scope>NUCLEOTIDE SEQUENCE [LARGE SCALE GENOMIC DNA]</scope>
    <source>
        <strain evidence="5 6">CCBAU 85046</strain>
    </source>
</reference>
<evidence type="ECO:0000256" key="2">
    <source>
        <dbReference type="SAM" id="Coils"/>
    </source>
</evidence>
<feature type="region of interest" description="Disordered" evidence="3">
    <location>
        <begin position="645"/>
        <end position="664"/>
    </location>
</feature>
<evidence type="ECO:0000256" key="1">
    <source>
        <dbReference type="ARBA" id="ARBA00022801"/>
    </source>
</evidence>
<comment type="caution">
    <text evidence="5">The sequence shown here is derived from an EMBL/GenBank/DDBJ whole genome shotgun (WGS) entry which is preliminary data.</text>
</comment>
<keyword evidence="6" id="KW-1185">Reference proteome</keyword>
<dbReference type="GO" id="GO:0016787">
    <property type="term" value="F:hydrolase activity"/>
    <property type="evidence" value="ECO:0007669"/>
    <property type="project" value="UniProtKB-KW"/>
</dbReference>
<dbReference type="InterPro" id="IPR023827">
    <property type="entry name" value="Peptidase_S8_Asp-AS"/>
</dbReference>
<protein>
    <submittedName>
        <fullName evidence="5">TIGR02302 family protein</fullName>
    </submittedName>
</protein>
<feature type="compositionally biased region" description="Low complexity" evidence="3">
    <location>
        <begin position="714"/>
        <end position="742"/>
    </location>
</feature>
<keyword evidence="4" id="KW-1133">Transmembrane helix</keyword>
<dbReference type="AlphaFoldDB" id="A0A2W4C7L5"/>
<name>A0A2W4C7L5_9HYPH</name>
<feature type="compositionally biased region" description="Gly residues" evidence="3">
    <location>
        <begin position="779"/>
        <end position="789"/>
    </location>
</feature>
<feature type="compositionally biased region" description="Low complexity" evidence="3">
    <location>
        <begin position="769"/>
        <end position="778"/>
    </location>
</feature>
<organism evidence="5 6">
    <name type="scientific">Rhizobium tubonense</name>
    <dbReference type="NCBI Taxonomy" id="484088"/>
    <lineage>
        <taxon>Bacteria</taxon>
        <taxon>Pseudomonadati</taxon>
        <taxon>Pseudomonadota</taxon>
        <taxon>Alphaproteobacteria</taxon>
        <taxon>Hyphomicrobiales</taxon>
        <taxon>Rhizobiaceae</taxon>
        <taxon>Rhizobium/Agrobacterium group</taxon>
        <taxon>Rhizobium</taxon>
    </lineage>
</organism>
<dbReference type="Pfam" id="PF13779">
    <property type="entry name" value="DUF4175"/>
    <property type="match status" value="1"/>
</dbReference>
<evidence type="ECO:0000256" key="3">
    <source>
        <dbReference type="SAM" id="MobiDB-lite"/>
    </source>
</evidence>
<keyword evidence="4" id="KW-0812">Transmembrane</keyword>
<dbReference type="RefSeq" id="WP_111162865.1">
    <property type="nucleotide sequence ID" value="NZ_PCDP01000059.1"/>
</dbReference>
<keyword evidence="2" id="KW-0175">Coiled coil</keyword>
<feature type="compositionally biased region" description="Basic and acidic residues" evidence="3">
    <location>
        <begin position="745"/>
        <end position="768"/>
    </location>
</feature>
<feature type="transmembrane region" description="Helical" evidence="4">
    <location>
        <begin position="70"/>
        <end position="87"/>
    </location>
</feature>
<dbReference type="PROSITE" id="PS00136">
    <property type="entry name" value="SUBTILASE_ASP"/>
    <property type="match status" value="1"/>
</dbReference>